<evidence type="ECO:0000313" key="1">
    <source>
        <dbReference type="EMBL" id="SJM94472.1"/>
    </source>
</evidence>
<gene>
    <name evidence="1" type="ORF">CRENPOLYSF2_400014</name>
</gene>
<reference evidence="2" key="1">
    <citation type="submission" date="2017-02" db="EMBL/GenBank/DDBJ databases">
        <authorList>
            <person name="Daims H."/>
        </authorList>
    </citation>
    <scope>NUCLEOTIDE SEQUENCE [LARGE SCALE GENOMIC DNA]</scope>
</reference>
<evidence type="ECO:0008006" key="3">
    <source>
        <dbReference type="Google" id="ProtNLM"/>
    </source>
</evidence>
<keyword evidence="2" id="KW-1185">Reference proteome</keyword>
<protein>
    <recommendedName>
        <fullName evidence="3">BrnA antitoxin of type II toxin-antitoxin system</fullName>
    </recommendedName>
</protein>
<dbReference type="AlphaFoldDB" id="A0A1R4HE12"/>
<evidence type="ECO:0000313" key="2">
    <source>
        <dbReference type="Proteomes" id="UP000195442"/>
    </source>
</evidence>
<dbReference type="Proteomes" id="UP000195442">
    <property type="component" value="Unassembled WGS sequence"/>
</dbReference>
<sequence>MNVKHTTDTQTDWAKLARRDDNEIDYSDAPALSSELRSLRIRQPDGRTVLINNSTIEIDADVLAWFKTHSVNYQDHINQLLRNYIKHELVE</sequence>
<name>A0A1R4HE12_9GAMM</name>
<dbReference type="EMBL" id="FUKJ01000335">
    <property type="protein sequence ID" value="SJM94472.1"/>
    <property type="molecule type" value="Genomic_DNA"/>
</dbReference>
<proteinExistence type="predicted"/>
<organism evidence="1 2">
    <name type="scientific">Crenothrix polyspora</name>
    <dbReference type="NCBI Taxonomy" id="360316"/>
    <lineage>
        <taxon>Bacteria</taxon>
        <taxon>Pseudomonadati</taxon>
        <taxon>Pseudomonadota</taxon>
        <taxon>Gammaproteobacteria</taxon>
        <taxon>Methylococcales</taxon>
        <taxon>Crenotrichaceae</taxon>
        <taxon>Crenothrix</taxon>
    </lineage>
</organism>
<dbReference type="InterPro" id="IPR025528">
    <property type="entry name" value="BrnA_antitoxin"/>
</dbReference>
<dbReference type="RefSeq" id="WP_087147815.1">
    <property type="nucleotide sequence ID" value="NZ_FUKJ01000335.1"/>
</dbReference>
<accession>A0A1R4HE12</accession>
<dbReference type="OrthoDB" id="9796641at2"/>
<dbReference type="Pfam" id="PF14384">
    <property type="entry name" value="BrnA_antitoxin"/>
    <property type="match status" value="1"/>
</dbReference>